<name>X1QEV7_9ZZZZ</name>
<proteinExistence type="predicted"/>
<evidence type="ECO:0000313" key="1">
    <source>
        <dbReference type="EMBL" id="GAI53366.1"/>
    </source>
</evidence>
<comment type="caution">
    <text evidence="1">The sequence shown here is derived from an EMBL/GenBank/DDBJ whole genome shotgun (WGS) entry which is preliminary data.</text>
</comment>
<gene>
    <name evidence="1" type="ORF">S06H3_58254</name>
</gene>
<protein>
    <submittedName>
        <fullName evidence="1">Uncharacterized protein</fullName>
    </submittedName>
</protein>
<dbReference type="AlphaFoldDB" id="X1QEV7"/>
<dbReference type="EMBL" id="BARV01037690">
    <property type="protein sequence ID" value="GAI53366.1"/>
    <property type="molecule type" value="Genomic_DNA"/>
</dbReference>
<reference evidence="1" key="1">
    <citation type="journal article" date="2014" name="Front. Microbiol.">
        <title>High frequency of phylogenetically diverse reductive dehalogenase-homologous genes in deep subseafloor sedimentary metagenomes.</title>
        <authorList>
            <person name="Kawai M."/>
            <person name="Futagami T."/>
            <person name="Toyoda A."/>
            <person name="Takaki Y."/>
            <person name="Nishi S."/>
            <person name="Hori S."/>
            <person name="Arai W."/>
            <person name="Tsubouchi T."/>
            <person name="Morono Y."/>
            <person name="Uchiyama I."/>
            <person name="Ito T."/>
            <person name="Fujiyama A."/>
            <person name="Inagaki F."/>
            <person name="Takami H."/>
        </authorList>
    </citation>
    <scope>NUCLEOTIDE SEQUENCE</scope>
    <source>
        <strain evidence="1">Expedition CK06-06</strain>
    </source>
</reference>
<accession>X1QEV7</accession>
<sequence length="121" mass="13716">ARVETAAITRARQRLKELITTEWPTWYRTNVDPKIAELESRIDADALQLLMGPWEFTCDRCGTKFGAKLTASGIEDLLREGLVRIECSNAACEDSGWFSRRRHTFTVSLHKLIESHIPSGP</sequence>
<feature type="non-terminal residue" evidence="1">
    <location>
        <position position="1"/>
    </location>
</feature>
<organism evidence="1">
    <name type="scientific">marine sediment metagenome</name>
    <dbReference type="NCBI Taxonomy" id="412755"/>
    <lineage>
        <taxon>unclassified sequences</taxon>
        <taxon>metagenomes</taxon>
        <taxon>ecological metagenomes</taxon>
    </lineage>
</organism>